<dbReference type="PRINTS" id="PR00463">
    <property type="entry name" value="EP450I"/>
</dbReference>
<dbReference type="GO" id="GO:0020037">
    <property type="term" value="F:heme binding"/>
    <property type="evidence" value="ECO:0007669"/>
    <property type="project" value="InterPro"/>
</dbReference>
<organism evidence="11 12">
    <name type="scientific">Venturia nashicola</name>
    <dbReference type="NCBI Taxonomy" id="86259"/>
    <lineage>
        <taxon>Eukaryota</taxon>
        <taxon>Fungi</taxon>
        <taxon>Dikarya</taxon>
        <taxon>Ascomycota</taxon>
        <taxon>Pezizomycotina</taxon>
        <taxon>Dothideomycetes</taxon>
        <taxon>Pleosporomycetidae</taxon>
        <taxon>Venturiales</taxon>
        <taxon>Venturiaceae</taxon>
        <taxon>Venturia</taxon>
    </lineage>
</organism>
<accession>A0A4Z1NTJ8</accession>
<dbReference type="PROSITE" id="PS00086">
    <property type="entry name" value="CYTOCHROME_P450"/>
    <property type="match status" value="1"/>
</dbReference>
<dbReference type="Proteomes" id="UP000298493">
    <property type="component" value="Unassembled WGS sequence"/>
</dbReference>
<gene>
    <name evidence="11" type="ORF">E6O75_ATG06197</name>
</gene>
<dbReference type="AlphaFoldDB" id="A0A4Z1NTJ8"/>
<feature type="transmembrane region" description="Helical" evidence="10">
    <location>
        <begin position="48"/>
        <end position="72"/>
    </location>
</feature>
<reference evidence="11 12" key="1">
    <citation type="submission" date="2019-04" db="EMBL/GenBank/DDBJ databases">
        <title>High contiguity whole genome sequence and gene annotation resource for two Venturia nashicola isolates.</title>
        <authorList>
            <person name="Prokchorchik M."/>
            <person name="Won K."/>
            <person name="Lee Y."/>
            <person name="Choi E.D."/>
            <person name="Segonzac C."/>
            <person name="Sohn K.H."/>
        </authorList>
    </citation>
    <scope>NUCLEOTIDE SEQUENCE [LARGE SCALE GENOMIC DNA]</scope>
    <source>
        <strain evidence="11 12">PRI2</strain>
    </source>
</reference>
<evidence type="ECO:0000256" key="6">
    <source>
        <dbReference type="ARBA" id="ARBA00023033"/>
    </source>
</evidence>
<evidence type="ECO:0000256" key="8">
    <source>
        <dbReference type="RuleBase" id="RU000461"/>
    </source>
</evidence>
<comment type="cofactor">
    <cofactor evidence="1 7">
        <name>heme</name>
        <dbReference type="ChEBI" id="CHEBI:30413"/>
    </cofactor>
</comment>
<protein>
    <submittedName>
        <fullName evidence="11">Cytochrome P450</fullName>
    </submittedName>
</protein>
<dbReference type="SUPFAM" id="SSF48264">
    <property type="entry name" value="Cytochrome P450"/>
    <property type="match status" value="1"/>
</dbReference>
<dbReference type="GO" id="GO:0016705">
    <property type="term" value="F:oxidoreductase activity, acting on paired donors, with incorporation or reduction of molecular oxygen"/>
    <property type="evidence" value="ECO:0007669"/>
    <property type="project" value="InterPro"/>
</dbReference>
<dbReference type="PANTHER" id="PTHR24305">
    <property type="entry name" value="CYTOCHROME P450"/>
    <property type="match status" value="1"/>
</dbReference>
<evidence type="ECO:0000313" key="12">
    <source>
        <dbReference type="Proteomes" id="UP000298493"/>
    </source>
</evidence>
<keyword evidence="10" id="KW-0812">Transmembrane</keyword>
<keyword evidence="4 8" id="KW-0560">Oxidoreductase</keyword>
<evidence type="ECO:0000256" key="9">
    <source>
        <dbReference type="SAM" id="MobiDB-lite"/>
    </source>
</evidence>
<evidence type="ECO:0000256" key="10">
    <source>
        <dbReference type="SAM" id="Phobius"/>
    </source>
</evidence>
<evidence type="ECO:0000256" key="5">
    <source>
        <dbReference type="ARBA" id="ARBA00023004"/>
    </source>
</evidence>
<feature type="region of interest" description="Disordered" evidence="9">
    <location>
        <begin position="305"/>
        <end position="324"/>
    </location>
</feature>
<name>A0A4Z1NTJ8_9PEZI</name>
<dbReference type="Gene3D" id="1.10.630.10">
    <property type="entry name" value="Cytochrome P450"/>
    <property type="match status" value="1"/>
</dbReference>
<dbReference type="InterPro" id="IPR050121">
    <property type="entry name" value="Cytochrome_P450_monoxygenase"/>
</dbReference>
<dbReference type="EMBL" id="SNSC02000013">
    <property type="protein sequence ID" value="TID19076.1"/>
    <property type="molecule type" value="Genomic_DNA"/>
</dbReference>
<evidence type="ECO:0000313" key="11">
    <source>
        <dbReference type="EMBL" id="TID19076.1"/>
    </source>
</evidence>
<keyword evidence="12" id="KW-1185">Reference proteome</keyword>
<dbReference type="STRING" id="86259.A0A4Z1NTJ8"/>
<dbReference type="GO" id="GO:0005506">
    <property type="term" value="F:iron ion binding"/>
    <property type="evidence" value="ECO:0007669"/>
    <property type="project" value="InterPro"/>
</dbReference>
<dbReference type="InterPro" id="IPR017972">
    <property type="entry name" value="Cyt_P450_CS"/>
</dbReference>
<comment type="caution">
    <text evidence="11">The sequence shown here is derived from an EMBL/GenBank/DDBJ whole genome shotgun (WGS) entry which is preliminary data.</text>
</comment>
<evidence type="ECO:0000256" key="4">
    <source>
        <dbReference type="ARBA" id="ARBA00023002"/>
    </source>
</evidence>
<dbReference type="InterPro" id="IPR001128">
    <property type="entry name" value="Cyt_P450"/>
</dbReference>
<dbReference type="InterPro" id="IPR002401">
    <property type="entry name" value="Cyt_P450_E_grp-I"/>
</dbReference>
<keyword evidence="3 7" id="KW-0479">Metal-binding</keyword>
<comment type="similarity">
    <text evidence="2 8">Belongs to the cytochrome P450 family.</text>
</comment>
<sequence length="547" mass="61951">MAGIELKPAPFAVHDFDNNSASMPVLASLGGMGTKTATLLPAINLQPIPLLGATSAFFVCYLIYIVIYRLYFHPLAKFPGPKLAALTRWYETYYDVFNGVGMYIWEIEKMHQKYGPIVRINPFELHVADVEFYNTIYASAPAKRDCHTTFSPDSDKSTGFSIGHDQHKIRRQALSPFFAGRKVQSEESNIQDKVERMCQRMQEHFESKIPINLSVASLAFSIDCVSATFFAQDLGLLRDKGLAEHWQDDAVHFAQFLKLATQLEWLPKAVKNLPRSVVNKIAPDFSQLLSLREMMKEQIRDVLDHDGDYSSEKERERKTTFEELRDSTKLPDAEKALDRLTEECWVMLILWSPVPAKAIAQIAYHVMNNPDKLGRLRAELEPLMSRPVAPTSAELQQLPYLSALINEGFRLHSGVVARSPRVAPEVLQYKEFSIPAGTPLSSVSYFTHYNEEVFPKPHEFIPERWLEAKEGRSLQSYMVNFGRGTRGCIGKNLAVSMVYQSIATMFSKFDMVPFETDARDVALERDWVIPQGRLDSQGVRAAITGKL</sequence>
<dbReference type="OrthoDB" id="3945418at2759"/>
<feature type="binding site" description="axial binding residue" evidence="7">
    <location>
        <position position="488"/>
    </location>
    <ligand>
        <name>heme</name>
        <dbReference type="ChEBI" id="CHEBI:30413"/>
    </ligand>
    <ligandPart>
        <name>Fe</name>
        <dbReference type="ChEBI" id="CHEBI:18248"/>
    </ligandPart>
</feature>
<dbReference type="GO" id="GO:0004497">
    <property type="term" value="F:monooxygenase activity"/>
    <property type="evidence" value="ECO:0007669"/>
    <property type="project" value="UniProtKB-KW"/>
</dbReference>
<evidence type="ECO:0000256" key="3">
    <source>
        <dbReference type="ARBA" id="ARBA00022723"/>
    </source>
</evidence>
<keyword evidence="10" id="KW-1133">Transmembrane helix</keyword>
<dbReference type="CDD" id="cd11062">
    <property type="entry name" value="CYP58-like"/>
    <property type="match status" value="1"/>
</dbReference>
<proteinExistence type="inferred from homology"/>
<dbReference type="PANTHER" id="PTHR24305:SF157">
    <property type="entry name" value="N-ACETYLTRYPTOPHAN 6-HYDROXYLASE IVOC-RELATED"/>
    <property type="match status" value="1"/>
</dbReference>
<dbReference type="Pfam" id="PF00067">
    <property type="entry name" value="p450"/>
    <property type="match status" value="1"/>
</dbReference>
<dbReference type="InterPro" id="IPR036396">
    <property type="entry name" value="Cyt_P450_sf"/>
</dbReference>
<evidence type="ECO:0000256" key="2">
    <source>
        <dbReference type="ARBA" id="ARBA00010617"/>
    </source>
</evidence>
<keyword evidence="5 7" id="KW-0408">Iron</keyword>
<evidence type="ECO:0000256" key="7">
    <source>
        <dbReference type="PIRSR" id="PIRSR602401-1"/>
    </source>
</evidence>
<keyword evidence="6 8" id="KW-0503">Monooxygenase</keyword>
<evidence type="ECO:0000256" key="1">
    <source>
        <dbReference type="ARBA" id="ARBA00001971"/>
    </source>
</evidence>
<keyword evidence="10" id="KW-0472">Membrane</keyword>
<keyword evidence="7 8" id="KW-0349">Heme</keyword>